<organism evidence="1">
    <name type="scientific">viral metagenome</name>
    <dbReference type="NCBI Taxonomy" id="1070528"/>
    <lineage>
        <taxon>unclassified sequences</taxon>
        <taxon>metagenomes</taxon>
        <taxon>organismal metagenomes</taxon>
    </lineage>
</organism>
<dbReference type="AlphaFoldDB" id="A0A6H1Z9H9"/>
<protein>
    <submittedName>
        <fullName evidence="1">Uncharacterized protein</fullName>
    </submittedName>
</protein>
<gene>
    <name evidence="1" type="ORF">TM448A00064_0019</name>
    <name evidence="2" type="ORF">TM448B00061_0030</name>
</gene>
<reference evidence="1" key="1">
    <citation type="submission" date="2020-03" db="EMBL/GenBank/DDBJ databases">
        <title>The deep terrestrial virosphere.</title>
        <authorList>
            <person name="Holmfeldt K."/>
            <person name="Nilsson E."/>
            <person name="Simone D."/>
            <person name="Lopez-Fernandez M."/>
            <person name="Wu X."/>
            <person name="de Brujin I."/>
            <person name="Lundin D."/>
            <person name="Andersson A."/>
            <person name="Bertilsson S."/>
            <person name="Dopson M."/>
        </authorList>
    </citation>
    <scope>NUCLEOTIDE SEQUENCE</scope>
    <source>
        <strain evidence="1">TM448A00064</strain>
        <strain evidence="2">TM448B00061</strain>
    </source>
</reference>
<sequence>MRVPPPTVGKCERYLPQQKQVCRKSGRYIVYGSKVLCKDCYARFRVGRETLFDPGVKRSPAQQWEDRMRLVADVPEG</sequence>
<evidence type="ECO:0000313" key="2">
    <source>
        <dbReference type="EMBL" id="QJH93410.1"/>
    </source>
</evidence>
<proteinExistence type="predicted"/>
<accession>A0A6H1Z9H9</accession>
<dbReference type="EMBL" id="MT144588">
    <property type="protein sequence ID" value="QJH93410.1"/>
    <property type="molecule type" value="Genomic_DNA"/>
</dbReference>
<name>A0A6H1Z9H9_9ZZZZ</name>
<evidence type="ECO:0000313" key="1">
    <source>
        <dbReference type="EMBL" id="QJA43840.1"/>
    </source>
</evidence>
<dbReference type="EMBL" id="MT143971">
    <property type="protein sequence ID" value="QJA43840.1"/>
    <property type="molecule type" value="Genomic_DNA"/>
</dbReference>